<feature type="compositionally biased region" description="Polar residues" evidence="1">
    <location>
        <begin position="1"/>
        <end position="11"/>
    </location>
</feature>
<dbReference type="AlphaFoldDB" id="A0A9P4I158"/>
<organism evidence="3 4">
    <name type="scientific">Saccharata proteae CBS 121410</name>
    <dbReference type="NCBI Taxonomy" id="1314787"/>
    <lineage>
        <taxon>Eukaryota</taxon>
        <taxon>Fungi</taxon>
        <taxon>Dikarya</taxon>
        <taxon>Ascomycota</taxon>
        <taxon>Pezizomycotina</taxon>
        <taxon>Dothideomycetes</taxon>
        <taxon>Dothideomycetes incertae sedis</taxon>
        <taxon>Botryosphaeriales</taxon>
        <taxon>Saccharataceae</taxon>
        <taxon>Saccharata</taxon>
    </lineage>
</organism>
<sequence length="612" mass="67389">MHARRNNQLSITSPSSALPPTALLTPRTPRTAIENPLETRSLPASPGLPSSVQRRGKRTRAEKERDLIRNLIVIACGLVVCGWYVVRRLYRPESNHAGNAYAPASSGEWEYEMVGDYLPPEEPSVVVVTDSRGKPKWTISIPAALQWPLQPEQYVELCEQSMEISHTIAEGANLLTKRERQRGYHYVDPHFVDVEAAGEQGLLPKTQGTAKLISALGWDEGVVDGGEKMGRCDRSLTYVMESEEAGMGKTLMGLWLAYGLAKEEGRAFFVDDTRWSYGNYTTYFTPPPKPSCLPPLTTQVVPCPHHASHLLVSAATTSWTFGASFREEYEDAKKPTETERQHRIFALLRTGYEALFHLNPSDAAYVADRSAELFEPVREAGGLAIGLHVRRGDRHPFEFQYGRDYIPMDRYLSTARTILSSHFHIDNDTAASSPTTPVPSSSHAAAAMDPTASLLSTIPHSLLVLATDDPDIYTSPEALAATAIRAQDRIVLASKAALEATGARNRNKYIDEISGWEGGFFRDVFWSLGRDAQRRKGDEVSEGAMRMRELVGRAYLLDLGVVASADRTVCAVSAVGCRVLGVMRGWEDVLGVDGLGWVNVDGGESGWVAVDW</sequence>
<keyword evidence="4" id="KW-1185">Reference proteome</keyword>
<dbReference type="PANTHER" id="PTHR13132:SF29">
    <property type="entry name" value="ALPHA-(1,6)-FUCOSYLTRANSFERASE"/>
    <property type="match status" value="1"/>
</dbReference>
<reference evidence="3" key="1">
    <citation type="journal article" date="2020" name="Stud. Mycol.">
        <title>101 Dothideomycetes genomes: a test case for predicting lifestyles and emergence of pathogens.</title>
        <authorList>
            <person name="Haridas S."/>
            <person name="Albert R."/>
            <person name="Binder M."/>
            <person name="Bloem J."/>
            <person name="Labutti K."/>
            <person name="Salamov A."/>
            <person name="Andreopoulos B."/>
            <person name="Baker S."/>
            <person name="Barry K."/>
            <person name="Bills G."/>
            <person name="Bluhm B."/>
            <person name="Cannon C."/>
            <person name="Castanera R."/>
            <person name="Culley D."/>
            <person name="Daum C."/>
            <person name="Ezra D."/>
            <person name="Gonzalez J."/>
            <person name="Henrissat B."/>
            <person name="Kuo A."/>
            <person name="Liang C."/>
            <person name="Lipzen A."/>
            <person name="Lutzoni F."/>
            <person name="Magnuson J."/>
            <person name="Mondo S."/>
            <person name="Nolan M."/>
            <person name="Ohm R."/>
            <person name="Pangilinan J."/>
            <person name="Park H.-J."/>
            <person name="Ramirez L."/>
            <person name="Alfaro M."/>
            <person name="Sun H."/>
            <person name="Tritt A."/>
            <person name="Yoshinaga Y."/>
            <person name="Zwiers L.-H."/>
            <person name="Turgeon B."/>
            <person name="Goodwin S."/>
            <person name="Spatafora J."/>
            <person name="Crous P."/>
            <person name="Grigoriev I."/>
        </authorList>
    </citation>
    <scope>NUCLEOTIDE SEQUENCE</scope>
    <source>
        <strain evidence="3">CBS 121410</strain>
    </source>
</reference>
<evidence type="ECO:0000313" key="4">
    <source>
        <dbReference type="Proteomes" id="UP000799776"/>
    </source>
</evidence>
<keyword evidence="2" id="KW-0812">Transmembrane</keyword>
<dbReference type="GO" id="GO:0006487">
    <property type="term" value="P:protein N-linked glycosylation"/>
    <property type="evidence" value="ECO:0007669"/>
    <property type="project" value="TreeGrafter"/>
</dbReference>
<proteinExistence type="predicted"/>
<name>A0A9P4I158_9PEZI</name>
<keyword evidence="2" id="KW-1133">Transmembrane helix</keyword>
<dbReference type="PANTHER" id="PTHR13132">
    <property type="entry name" value="ALPHA- 1,6 -FUCOSYLTRANSFERASE"/>
    <property type="match status" value="1"/>
</dbReference>
<feature type="region of interest" description="Disordered" evidence="1">
    <location>
        <begin position="1"/>
        <end position="61"/>
    </location>
</feature>
<dbReference type="EMBL" id="ML978712">
    <property type="protein sequence ID" value="KAF2090649.1"/>
    <property type="molecule type" value="Genomic_DNA"/>
</dbReference>
<keyword evidence="2" id="KW-0472">Membrane</keyword>
<comment type="caution">
    <text evidence="3">The sequence shown here is derived from an EMBL/GenBank/DDBJ whole genome shotgun (WGS) entry which is preliminary data.</text>
</comment>
<gene>
    <name evidence="3" type="ORF">K490DRAFT_33160</name>
</gene>
<dbReference type="Proteomes" id="UP000799776">
    <property type="component" value="Unassembled WGS sequence"/>
</dbReference>
<protein>
    <submittedName>
        <fullName evidence="3">Uncharacterized protein</fullName>
    </submittedName>
</protein>
<evidence type="ECO:0000256" key="1">
    <source>
        <dbReference type="SAM" id="MobiDB-lite"/>
    </source>
</evidence>
<feature type="transmembrane region" description="Helical" evidence="2">
    <location>
        <begin position="67"/>
        <end position="86"/>
    </location>
</feature>
<accession>A0A9P4I158</accession>
<evidence type="ECO:0000313" key="3">
    <source>
        <dbReference type="EMBL" id="KAF2090649.1"/>
    </source>
</evidence>
<feature type="compositionally biased region" description="Low complexity" evidence="1">
    <location>
        <begin position="12"/>
        <end position="32"/>
    </location>
</feature>
<dbReference type="OrthoDB" id="2392789at2759"/>
<evidence type="ECO:0000256" key="2">
    <source>
        <dbReference type="SAM" id="Phobius"/>
    </source>
</evidence>
<dbReference type="GO" id="GO:0046921">
    <property type="term" value="F:alpha-(1-&gt;6)-fucosyltransferase activity"/>
    <property type="evidence" value="ECO:0007669"/>
    <property type="project" value="TreeGrafter"/>
</dbReference>